<dbReference type="Gene3D" id="1.10.287.1490">
    <property type="match status" value="1"/>
</dbReference>
<evidence type="ECO:0000256" key="2">
    <source>
        <dbReference type="SAM" id="Coils"/>
    </source>
</evidence>
<name>A0A507DYK3_9FUNG</name>
<dbReference type="FunFam" id="2.130.10.10:FF:000271">
    <property type="entry name" value="cilia- and flagella-associated protein 57"/>
    <property type="match status" value="1"/>
</dbReference>
<dbReference type="STRING" id="109895.A0A507DYK3"/>
<feature type="compositionally biased region" description="Low complexity" evidence="3">
    <location>
        <begin position="1210"/>
        <end position="1219"/>
    </location>
</feature>
<keyword evidence="1" id="KW-0853">WD repeat</keyword>
<evidence type="ECO:0000256" key="1">
    <source>
        <dbReference type="PROSITE-ProRule" id="PRU00221"/>
    </source>
</evidence>
<dbReference type="InterPro" id="IPR015943">
    <property type="entry name" value="WD40/YVTN_repeat-like_dom_sf"/>
</dbReference>
<dbReference type="PANTHER" id="PTHR32215">
    <property type="entry name" value="CILIA- AND FLAGELLA-ASSOCIATED PROTEIN 57"/>
    <property type="match status" value="1"/>
</dbReference>
<keyword evidence="5" id="KW-1185">Reference proteome</keyword>
<keyword evidence="2" id="KW-0175">Coiled coil</keyword>
<feature type="region of interest" description="Disordered" evidence="3">
    <location>
        <begin position="1190"/>
        <end position="1236"/>
    </location>
</feature>
<protein>
    <submittedName>
        <fullName evidence="4">Uncharacterized protein</fullName>
    </submittedName>
</protein>
<feature type="coiled-coil region" evidence="2">
    <location>
        <begin position="1117"/>
        <end position="1183"/>
    </location>
</feature>
<sequence length="1236" mass="140113">MSIAAVAHRHVFGYKGDVNNSIAYLDEQTVIYPVGHNSVLYNTESKLQKFIPVTEKCEAITAMAVSVNKRYIAIAERGEKPLCALYDLHTLRRRKTLSTMETESKDFVCIAFSADAKYILTQTGAPDWMLYYWSWEKAKVMASVKTANLQADRNAALGRAGDAAASANIGSIATLASGLGGGRDGFGSVVYQVSFNPSDNTQLCVIGNGIFKLFRYQEGMLKLFSVQKLEPKNYLSHCWAADDRIIAGTEDGKIMIFEANGELRAELTHSYGPSATPRCISTLLAYSKGFICGGSHGSIAIYDRNEDAPGGPLVAGQQPGSKDMYRKVKELTMHDDNAKVTNMALSPSEDNLVATTETNQLFALMLAGTEVKGEESRFEMFSQPFHHGQITGCDTCIRKPLVVTCSTDRSVRVWNYLDSTSELVKYFPEEAFSVAIHPSGLYILVGFSDKLRLMNLLIDDIRTFREFTIRGCRECRFSNGGQYFAAVHGNTIQIYSTWNFENLGNLKGHNGKVRSLFWTQDDSRIVSAGMDGAIYDWALRDLTGSGGSGIKREGESILKSCNYTCAIATADGRSIFAVGSDKTLKVRKSRSSILMDTLKWLTPTSPLSNRNFSGRMMFVGTANGTIRSMKYPLTNEPGEFQEHQAHSAPITKLRVSFDDQYLFSTSEDGALYVFKISDKEGRGLKRDREIVYADEILVTKTDLEEKNSTMAELKTRVEELKMENEYQLRLKDMNFNEKIKEVTEKFMQEIEALKITTTVLRTDKEKEEVRHEEELGEERERHTRELSELETVHNAKLMAEYERYQELQGRTTELQAQWERQMREMQAAKEKALSELTAHFEARVREKQAEIDQLQSELHNQYLEFTETTKETEQDADTEILEIKHRYEKKLKEEREIGLRLKGENGIMRKKFNTLNSEIDAHKTEIGKMFNEEKKLHGVIKSLEKDIAGLKKEIQERDETIQDKEKRIYDLKKKNQELEKFKFVLDYKIKELKRQIEPREQDIQGMTHQIKEMDVELEHYHKANSNLELTIADLKLKLRAAEKEVAKEHARVKAFAATVKRFKVDLNECVQYIQEPKLLKTHIKNLYQKYCLVAEPNATTSSSSAAVQPSSSITDVQQEYARQREHLERTVASLRRKVTKDQNIHRADNVRIMGENVALIKEINQLRRDLKGTRAREKAAEIALKHTKLVEAESRSHTPNPGTEGVSSNSLRLPSVTSPSPSPPALPRLEQQALPA</sequence>
<dbReference type="PROSITE" id="PS50082">
    <property type="entry name" value="WD_REPEATS_2"/>
    <property type="match status" value="1"/>
</dbReference>
<dbReference type="InterPro" id="IPR001680">
    <property type="entry name" value="WD40_rpt"/>
</dbReference>
<dbReference type="SMART" id="SM00320">
    <property type="entry name" value="WD40"/>
    <property type="match status" value="11"/>
</dbReference>
<comment type="caution">
    <text evidence="4">The sequence shown here is derived from an EMBL/GenBank/DDBJ whole genome shotgun (WGS) entry which is preliminary data.</text>
</comment>
<dbReference type="PANTHER" id="PTHR32215:SF0">
    <property type="entry name" value="CILIA- AND FLAGELLA-ASSOCIATED PROTEIN 57"/>
    <property type="match status" value="1"/>
</dbReference>
<organism evidence="4 5">
    <name type="scientific">Powellomyces hirtus</name>
    <dbReference type="NCBI Taxonomy" id="109895"/>
    <lineage>
        <taxon>Eukaryota</taxon>
        <taxon>Fungi</taxon>
        <taxon>Fungi incertae sedis</taxon>
        <taxon>Chytridiomycota</taxon>
        <taxon>Chytridiomycota incertae sedis</taxon>
        <taxon>Chytridiomycetes</taxon>
        <taxon>Spizellomycetales</taxon>
        <taxon>Powellomycetaceae</taxon>
        <taxon>Powellomyces</taxon>
    </lineage>
</organism>
<evidence type="ECO:0000256" key="3">
    <source>
        <dbReference type="SAM" id="MobiDB-lite"/>
    </source>
</evidence>
<dbReference type="AlphaFoldDB" id="A0A507DYK3"/>
<dbReference type="EMBL" id="QEAQ01000091">
    <property type="protein sequence ID" value="TPX55920.1"/>
    <property type="molecule type" value="Genomic_DNA"/>
</dbReference>
<feature type="coiled-coil region" evidence="2">
    <location>
        <begin position="933"/>
        <end position="981"/>
    </location>
</feature>
<reference evidence="4 5" key="1">
    <citation type="journal article" date="2019" name="Sci. Rep.">
        <title>Comparative genomics of chytrid fungi reveal insights into the obligate biotrophic and pathogenic lifestyle of Synchytrium endobioticum.</title>
        <authorList>
            <person name="van de Vossenberg B.T.L.H."/>
            <person name="Warris S."/>
            <person name="Nguyen H.D.T."/>
            <person name="van Gent-Pelzer M.P.E."/>
            <person name="Joly D.L."/>
            <person name="van de Geest H.C."/>
            <person name="Bonants P.J.M."/>
            <person name="Smith D.S."/>
            <person name="Levesque C.A."/>
            <person name="van der Lee T.A.J."/>
        </authorList>
    </citation>
    <scope>NUCLEOTIDE SEQUENCE [LARGE SCALE GENOMIC DNA]</scope>
    <source>
        <strain evidence="4 5">CBS 809.83</strain>
    </source>
</reference>
<dbReference type="Gene3D" id="2.130.10.10">
    <property type="entry name" value="YVTN repeat-like/Quinoprotein amine dehydrogenase"/>
    <property type="match status" value="2"/>
</dbReference>
<dbReference type="InterPro" id="IPR036322">
    <property type="entry name" value="WD40_repeat_dom_sf"/>
</dbReference>
<feature type="coiled-coil region" evidence="2">
    <location>
        <begin position="772"/>
        <end position="864"/>
    </location>
</feature>
<feature type="coiled-coil region" evidence="2">
    <location>
        <begin position="1017"/>
        <end position="1051"/>
    </location>
</feature>
<gene>
    <name evidence="4" type="ORF">PhCBS80983_g04926</name>
</gene>
<dbReference type="Proteomes" id="UP000318582">
    <property type="component" value="Unassembled WGS sequence"/>
</dbReference>
<accession>A0A507DYK3</accession>
<dbReference type="Pfam" id="PF00400">
    <property type="entry name" value="WD40"/>
    <property type="match status" value="3"/>
</dbReference>
<feature type="repeat" description="WD" evidence="1">
    <location>
        <begin position="506"/>
        <end position="540"/>
    </location>
</feature>
<dbReference type="InterPro" id="IPR052993">
    <property type="entry name" value="CFA-57"/>
</dbReference>
<feature type="coiled-coil region" evidence="2">
    <location>
        <begin position="703"/>
        <end position="730"/>
    </location>
</feature>
<dbReference type="SUPFAM" id="SSF50978">
    <property type="entry name" value="WD40 repeat-like"/>
    <property type="match status" value="2"/>
</dbReference>
<evidence type="ECO:0000313" key="4">
    <source>
        <dbReference type="EMBL" id="TPX55920.1"/>
    </source>
</evidence>
<evidence type="ECO:0000313" key="5">
    <source>
        <dbReference type="Proteomes" id="UP000318582"/>
    </source>
</evidence>
<feature type="compositionally biased region" description="Polar residues" evidence="3">
    <location>
        <begin position="1197"/>
        <end position="1209"/>
    </location>
</feature>
<dbReference type="PROSITE" id="PS50294">
    <property type="entry name" value="WD_REPEATS_REGION"/>
    <property type="match status" value="1"/>
</dbReference>
<proteinExistence type="predicted"/>